<dbReference type="Proteomes" id="UP001430953">
    <property type="component" value="Unassembled WGS sequence"/>
</dbReference>
<organism evidence="1 2">
    <name type="scientific">Cardiocondyla obscurior</name>
    <dbReference type="NCBI Taxonomy" id="286306"/>
    <lineage>
        <taxon>Eukaryota</taxon>
        <taxon>Metazoa</taxon>
        <taxon>Ecdysozoa</taxon>
        <taxon>Arthropoda</taxon>
        <taxon>Hexapoda</taxon>
        <taxon>Insecta</taxon>
        <taxon>Pterygota</taxon>
        <taxon>Neoptera</taxon>
        <taxon>Endopterygota</taxon>
        <taxon>Hymenoptera</taxon>
        <taxon>Apocrita</taxon>
        <taxon>Aculeata</taxon>
        <taxon>Formicoidea</taxon>
        <taxon>Formicidae</taxon>
        <taxon>Myrmicinae</taxon>
        <taxon>Cardiocondyla</taxon>
    </lineage>
</organism>
<dbReference type="EMBL" id="JADYXP020000025">
    <property type="protein sequence ID" value="KAL0100839.1"/>
    <property type="molecule type" value="Genomic_DNA"/>
</dbReference>
<protein>
    <submittedName>
        <fullName evidence="1">Uncharacterized protein</fullName>
    </submittedName>
</protein>
<sequence>MQLLNYYTLLCNHPIVLAAQHHYRFSIILIYYFDQFNCICNSRVRWNICCSKFTISKPGIDNNFSNFSYFHQCKC</sequence>
<proteinExistence type="predicted"/>
<evidence type="ECO:0000313" key="1">
    <source>
        <dbReference type="EMBL" id="KAL0100839.1"/>
    </source>
</evidence>
<keyword evidence="2" id="KW-1185">Reference proteome</keyword>
<name>A0AAW2EAY3_9HYME</name>
<reference evidence="1 2" key="1">
    <citation type="submission" date="2023-03" db="EMBL/GenBank/DDBJ databases">
        <title>High recombination rates correlate with genetic variation in Cardiocondyla obscurior ants.</title>
        <authorList>
            <person name="Errbii M."/>
        </authorList>
    </citation>
    <scope>NUCLEOTIDE SEQUENCE [LARGE SCALE GENOMIC DNA]</scope>
    <source>
        <strain evidence="1">Alpha-2009</strain>
        <tissue evidence="1">Whole body</tissue>
    </source>
</reference>
<gene>
    <name evidence="1" type="ORF">PUN28_019312</name>
</gene>
<comment type="caution">
    <text evidence="1">The sequence shown here is derived from an EMBL/GenBank/DDBJ whole genome shotgun (WGS) entry which is preliminary data.</text>
</comment>
<evidence type="ECO:0000313" key="2">
    <source>
        <dbReference type="Proteomes" id="UP001430953"/>
    </source>
</evidence>
<dbReference type="AlphaFoldDB" id="A0AAW2EAY3"/>
<accession>A0AAW2EAY3</accession>